<feature type="region of interest" description="Disordered" evidence="2">
    <location>
        <begin position="1"/>
        <end position="81"/>
    </location>
</feature>
<dbReference type="RefSeq" id="XP_062780880.1">
    <property type="nucleotide sequence ID" value="XM_062924829.1"/>
</dbReference>
<gene>
    <name evidence="3" type="ORF">CDEST_08670</name>
</gene>
<dbReference type="EMBL" id="CP137309">
    <property type="protein sequence ID" value="WQF83656.1"/>
    <property type="molecule type" value="Genomic_DNA"/>
</dbReference>
<dbReference type="GO" id="GO:0008168">
    <property type="term" value="F:methyltransferase activity"/>
    <property type="evidence" value="ECO:0007669"/>
    <property type="project" value="UniProtKB-KW"/>
</dbReference>
<protein>
    <submittedName>
        <fullName evidence="3">S-adenosyl-L-methionine-dependent methyltransferase superfamily</fullName>
    </submittedName>
</protein>
<feature type="compositionally biased region" description="Low complexity" evidence="2">
    <location>
        <begin position="21"/>
        <end position="35"/>
    </location>
</feature>
<dbReference type="SUPFAM" id="SSF53335">
    <property type="entry name" value="S-adenosyl-L-methionine-dependent methyltransferases"/>
    <property type="match status" value="1"/>
</dbReference>
<sequence length="404" mass="44219">MADATPTPAAAASSPVPPVESPASPKSPATAPSKAIETAAGDATGRAPPLGVASPAAASPDTAPPIEADVASPEESIEVDDSIRDDASTIDDRISSYTASLTSSVVDYPTEYGRRYHAFRAGAYNFPNDEPEMERLDLVHNLMVKTIGGNLFLAPLDESKVHRILDVGTGTGIWAMEMGDFFTNAEILGNDLSPIQPEWVPSNVKFEIDDVESDWINSYKYDFVFSRYMSGSLADWPTYVKRVYDNVAPGGWAEFQDWSFQLYSDDGSLEGTSLNRWCDLFMEASRAFGRDAQVGPKLERLVRDNTGLINIHHQPYKIPLGPWAKDPYLKDIGMCNLVQVLDGLEGFSMKLLCGGLGWTAEEVIVLLAGVRKDLKSENIHAWYHFNVVYGQKPLKEEEGEESSA</sequence>
<dbReference type="GO" id="GO:0032259">
    <property type="term" value="P:methylation"/>
    <property type="evidence" value="ECO:0007669"/>
    <property type="project" value="UniProtKB-KW"/>
</dbReference>
<dbReference type="Proteomes" id="UP001322277">
    <property type="component" value="Chromosome 5"/>
</dbReference>
<evidence type="ECO:0000313" key="4">
    <source>
        <dbReference type="Proteomes" id="UP001322277"/>
    </source>
</evidence>
<reference evidence="4" key="1">
    <citation type="journal article" date="2023" name="bioRxiv">
        <title>Complete genome of the Medicago anthracnose fungus, Colletotrichum destructivum, reveals a mini-chromosome-like region within a core chromosome.</title>
        <authorList>
            <person name="Lapalu N."/>
            <person name="Simon A."/>
            <person name="Lu A."/>
            <person name="Plaumann P.-L."/>
            <person name="Amselem J."/>
            <person name="Pigne S."/>
            <person name="Auger A."/>
            <person name="Koch C."/>
            <person name="Dallery J.-F."/>
            <person name="O'Connell R.J."/>
        </authorList>
    </citation>
    <scope>NUCLEOTIDE SEQUENCE [LARGE SCALE GENOMIC DNA]</scope>
    <source>
        <strain evidence="4">CBS 520.97</strain>
    </source>
</reference>
<accession>A0AAX4IKI4</accession>
<evidence type="ECO:0000313" key="3">
    <source>
        <dbReference type="EMBL" id="WQF83656.1"/>
    </source>
</evidence>
<dbReference type="PANTHER" id="PTHR43591:SF10">
    <property type="entry name" value="ABC TRANSMEMBRANE TYPE-1 DOMAIN-CONTAINING PROTEIN-RELATED"/>
    <property type="match status" value="1"/>
</dbReference>
<feature type="compositionally biased region" description="Low complexity" evidence="2">
    <location>
        <begin position="1"/>
        <end position="14"/>
    </location>
</feature>
<dbReference type="GeneID" id="87945173"/>
<name>A0AAX4IKI4_9PEZI</name>
<evidence type="ECO:0000256" key="2">
    <source>
        <dbReference type="SAM" id="MobiDB-lite"/>
    </source>
</evidence>
<comment type="similarity">
    <text evidence="1">Belongs to the methyltransferase superfamily. LaeA methyltransferase family.</text>
</comment>
<dbReference type="Gene3D" id="3.40.50.150">
    <property type="entry name" value="Vaccinia Virus protein VP39"/>
    <property type="match status" value="1"/>
</dbReference>
<feature type="compositionally biased region" description="Low complexity" evidence="2">
    <location>
        <begin position="53"/>
        <end position="65"/>
    </location>
</feature>
<dbReference type="AlphaFoldDB" id="A0AAX4IKI4"/>
<evidence type="ECO:0000256" key="1">
    <source>
        <dbReference type="ARBA" id="ARBA00038158"/>
    </source>
</evidence>
<dbReference type="InterPro" id="IPR029063">
    <property type="entry name" value="SAM-dependent_MTases_sf"/>
</dbReference>
<proteinExistence type="inferred from homology"/>
<dbReference type="CDD" id="cd02440">
    <property type="entry name" value="AdoMet_MTases"/>
    <property type="match status" value="1"/>
</dbReference>
<dbReference type="Pfam" id="PF13489">
    <property type="entry name" value="Methyltransf_23"/>
    <property type="match status" value="1"/>
</dbReference>
<organism evidence="3 4">
    <name type="scientific">Colletotrichum destructivum</name>
    <dbReference type="NCBI Taxonomy" id="34406"/>
    <lineage>
        <taxon>Eukaryota</taxon>
        <taxon>Fungi</taxon>
        <taxon>Dikarya</taxon>
        <taxon>Ascomycota</taxon>
        <taxon>Pezizomycotina</taxon>
        <taxon>Sordariomycetes</taxon>
        <taxon>Hypocreomycetidae</taxon>
        <taxon>Glomerellales</taxon>
        <taxon>Glomerellaceae</taxon>
        <taxon>Colletotrichum</taxon>
        <taxon>Colletotrichum destructivum species complex</taxon>
    </lineage>
</organism>
<dbReference type="PANTHER" id="PTHR43591">
    <property type="entry name" value="METHYLTRANSFERASE"/>
    <property type="match status" value="1"/>
</dbReference>
<dbReference type="KEGG" id="cdet:87945173"/>
<keyword evidence="4" id="KW-1185">Reference proteome</keyword>
<keyword evidence="3" id="KW-0489">Methyltransferase</keyword>
<keyword evidence="3" id="KW-0808">Transferase</keyword>